<dbReference type="PROSITE" id="PS50967">
    <property type="entry name" value="HRDC"/>
    <property type="match status" value="3"/>
</dbReference>
<protein>
    <recommendedName>
        <fullName evidence="16">DNA helicase RecQ</fullName>
        <ecNumber evidence="16">5.6.2.4</ecNumber>
    </recommendedName>
</protein>
<gene>
    <name evidence="20" type="primary">recQ</name>
    <name evidence="20" type="ORF">HMPREF0476_1690</name>
</gene>
<dbReference type="Gene3D" id="1.10.150.80">
    <property type="entry name" value="HRDC domain"/>
    <property type="match status" value="3"/>
</dbReference>
<dbReference type="Gene3D" id="3.40.50.300">
    <property type="entry name" value="P-loop containing nucleotide triphosphate hydrolases"/>
    <property type="match status" value="2"/>
</dbReference>
<dbReference type="InterPro" id="IPR004589">
    <property type="entry name" value="DNA_helicase_ATP-dep_RecQ"/>
</dbReference>
<dbReference type="SUPFAM" id="SSF47819">
    <property type="entry name" value="HRDC-like"/>
    <property type="match status" value="3"/>
</dbReference>
<dbReference type="Pfam" id="PF00270">
    <property type="entry name" value="DEAD"/>
    <property type="match status" value="1"/>
</dbReference>
<dbReference type="EMBL" id="AFHS01000054">
    <property type="protein sequence ID" value="EGK07666.1"/>
    <property type="molecule type" value="Genomic_DNA"/>
</dbReference>
<dbReference type="InterPro" id="IPR010997">
    <property type="entry name" value="HRDC-like_sf"/>
</dbReference>
<keyword evidence="8 20" id="KW-0347">Helicase</keyword>
<dbReference type="GO" id="GO:0043590">
    <property type="term" value="C:bacterial nucleoid"/>
    <property type="evidence" value="ECO:0007669"/>
    <property type="project" value="TreeGrafter"/>
</dbReference>
<evidence type="ECO:0000256" key="12">
    <source>
        <dbReference type="ARBA" id="ARBA00023172"/>
    </source>
</evidence>
<dbReference type="Pfam" id="PF16124">
    <property type="entry name" value="RecQ_Zn_bind"/>
    <property type="match status" value="1"/>
</dbReference>
<dbReference type="SMART" id="SM00490">
    <property type="entry name" value="HELICc"/>
    <property type="match status" value="1"/>
</dbReference>
<dbReference type="PROSITE" id="PS51194">
    <property type="entry name" value="HELICASE_CTER"/>
    <property type="match status" value="1"/>
</dbReference>
<keyword evidence="13" id="KW-0234">DNA repair</keyword>
<organism evidence="20 21">
    <name type="scientific">Kingella kingae ATCC 23330</name>
    <dbReference type="NCBI Taxonomy" id="887327"/>
    <lineage>
        <taxon>Bacteria</taxon>
        <taxon>Pseudomonadati</taxon>
        <taxon>Pseudomonadota</taxon>
        <taxon>Betaproteobacteria</taxon>
        <taxon>Neisseriales</taxon>
        <taxon>Neisseriaceae</taxon>
        <taxon>Kingella</taxon>
    </lineage>
</organism>
<evidence type="ECO:0000256" key="15">
    <source>
        <dbReference type="ARBA" id="ARBA00034617"/>
    </source>
</evidence>
<dbReference type="eggNOG" id="COG0514">
    <property type="taxonomic scope" value="Bacteria"/>
</dbReference>
<dbReference type="NCBIfam" id="TIGR01389">
    <property type="entry name" value="recQ"/>
    <property type="match status" value="1"/>
</dbReference>
<dbReference type="CDD" id="cd18794">
    <property type="entry name" value="SF2_C_RecQ"/>
    <property type="match status" value="1"/>
</dbReference>
<keyword evidence="4" id="KW-0479">Metal-binding</keyword>
<keyword evidence="14" id="KW-0413">Isomerase</keyword>
<dbReference type="Pfam" id="PF09382">
    <property type="entry name" value="RQC"/>
    <property type="match status" value="1"/>
</dbReference>
<name>F5S907_KINKI</name>
<dbReference type="GO" id="GO:0016787">
    <property type="term" value="F:hydrolase activity"/>
    <property type="evidence" value="ECO:0007669"/>
    <property type="project" value="UniProtKB-KW"/>
</dbReference>
<dbReference type="EC" id="5.6.2.4" evidence="16"/>
<feature type="domain" description="Helicase C-terminal" evidence="19">
    <location>
        <begin position="238"/>
        <end position="388"/>
    </location>
</feature>
<keyword evidence="21" id="KW-1185">Reference proteome</keyword>
<dbReference type="InterPro" id="IPR011545">
    <property type="entry name" value="DEAD/DEAH_box_helicase_dom"/>
</dbReference>
<keyword evidence="5" id="KW-0547">Nucleotide-binding</keyword>
<evidence type="ECO:0000259" key="19">
    <source>
        <dbReference type="PROSITE" id="PS51194"/>
    </source>
</evidence>
<dbReference type="GO" id="GO:0006310">
    <property type="term" value="P:DNA recombination"/>
    <property type="evidence" value="ECO:0007669"/>
    <property type="project" value="UniProtKB-UniRule"/>
</dbReference>
<dbReference type="InterPro" id="IPR032284">
    <property type="entry name" value="RecQ_Zn-bd"/>
</dbReference>
<dbReference type="InterPro" id="IPR044876">
    <property type="entry name" value="HRDC_dom_sf"/>
</dbReference>
<evidence type="ECO:0000256" key="7">
    <source>
        <dbReference type="ARBA" id="ARBA00022801"/>
    </source>
</evidence>
<evidence type="ECO:0000256" key="6">
    <source>
        <dbReference type="ARBA" id="ARBA00022763"/>
    </source>
</evidence>
<evidence type="ECO:0000256" key="5">
    <source>
        <dbReference type="ARBA" id="ARBA00022741"/>
    </source>
</evidence>
<evidence type="ECO:0000313" key="21">
    <source>
        <dbReference type="Proteomes" id="UP000004207"/>
    </source>
</evidence>
<keyword evidence="6" id="KW-0227">DNA damage</keyword>
<sequence>MSNDFVVIRMIKFTPFPSQSSLHMKPTAQQILHNTFGYPDFRGRQGEIVDTVARGENALVLMPTGGGKSLCYQIPALLRDGVAIVVSPLIALMDDQVANLRAAGVHAAAVHSGTPPEIVRQLADDIHSGSLKLLYVAPERLVSERFLRFMDNTNVSLFAIDEAHCVSQWGHDFRPEYQQLGLLADRYPNVPRIALTATADAETRADMKHYLKLEKAAEFVSSFDRPNIYYQVIEKNNGKKQLLDFIKRQMHGQSGIVYCLSRKNVEDVAAFLCENGLNAVPYHAGMSLENRQQNQHRFTHEDNIIVVATVAFGMGIDKPDVRFVAHLDMPQSIEHFYQESGRAGRDGLPAVSWLCYGMNTLVLLKERIQESQASDFQKQVELQKLNAMFDVCETAACRRQLLLRHFGENSEPCGNCDNCLHPPVRFDGTELVQKLLSCVYRVGQKFAAGYVIEVLRGKSTDWIVRMGHDKLSTFGIGANLSDKDWRNVVRQCIGLGLLNNDMHNYQALILTPAAKPVLRGEETVMLRPLKREKAATKVAKTDTWLRTEREERLWQALRKWRLDKAKLDDVPAYVICGDKTLRDVVERLPENLADLAQVYGLGEAKIKQFGDEILEIVEQHLSGENPVSAPNNGVPFCSQIGDLDKTGSSLQNDLAENSNDDTPAQQAAFNALTAWRAETAAAQNGTLHSVISDDSLADLARLLPSEPIDLQMIYGLGDVRIGKFGDEILRVCAPFSGSLNDDLARKRLLLRELQSWCAATAQAEDVAEFRVLSKPTLRAIANKLPENMDALHHVHGLDNEKIGKYGEALIEICSRFQAA</sequence>
<dbReference type="FunFam" id="3.40.50.300:FF:000156">
    <property type="entry name" value="ATP-dependent DNA helicase recQ"/>
    <property type="match status" value="1"/>
</dbReference>
<dbReference type="GO" id="GO:0030894">
    <property type="term" value="C:replisome"/>
    <property type="evidence" value="ECO:0007669"/>
    <property type="project" value="TreeGrafter"/>
</dbReference>
<dbReference type="Pfam" id="PF00271">
    <property type="entry name" value="Helicase_C"/>
    <property type="match status" value="1"/>
</dbReference>
<dbReference type="InterPro" id="IPR001650">
    <property type="entry name" value="Helicase_C-like"/>
</dbReference>
<evidence type="ECO:0000256" key="1">
    <source>
        <dbReference type="ARBA" id="ARBA00001946"/>
    </source>
</evidence>
<dbReference type="GO" id="GO:0003677">
    <property type="term" value="F:DNA binding"/>
    <property type="evidence" value="ECO:0007669"/>
    <property type="project" value="UniProtKB-KW"/>
</dbReference>
<keyword evidence="12" id="KW-0233">DNA recombination</keyword>
<dbReference type="PROSITE" id="PS51192">
    <property type="entry name" value="HELICASE_ATP_BIND_1"/>
    <property type="match status" value="1"/>
</dbReference>
<dbReference type="STRING" id="504.KKKWG1_0119"/>
<keyword evidence="11" id="KW-0238">DNA-binding</keyword>
<dbReference type="InterPro" id="IPR036388">
    <property type="entry name" value="WH-like_DNA-bd_sf"/>
</dbReference>
<dbReference type="SMART" id="SM00487">
    <property type="entry name" value="DEXDc"/>
    <property type="match status" value="1"/>
</dbReference>
<accession>F5S907</accession>
<dbReference type="Gene3D" id="1.10.10.10">
    <property type="entry name" value="Winged helix-like DNA-binding domain superfamily/Winged helix DNA-binding domain"/>
    <property type="match status" value="1"/>
</dbReference>
<comment type="caution">
    <text evidence="20">The sequence shown here is derived from an EMBL/GenBank/DDBJ whole genome shotgun (WGS) entry which is preliminary data.</text>
</comment>
<evidence type="ECO:0000259" key="18">
    <source>
        <dbReference type="PROSITE" id="PS51192"/>
    </source>
</evidence>
<dbReference type="AlphaFoldDB" id="F5S907"/>
<dbReference type="NCBIfam" id="TIGR00614">
    <property type="entry name" value="recQ_fam"/>
    <property type="match status" value="1"/>
</dbReference>
<dbReference type="InterPro" id="IPR006293">
    <property type="entry name" value="DNA_helicase_ATP-dep_RecQ_bac"/>
</dbReference>
<keyword evidence="10" id="KW-0067">ATP-binding</keyword>
<dbReference type="Proteomes" id="UP000004207">
    <property type="component" value="Unassembled WGS sequence"/>
</dbReference>
<dbReference type="InterPro" id="IPR002121">
    <property type="entry name" value="HRDC_dom"/>
</dbReference>
<feature type="domain" description="HRDC" evidence="17">
    <location>
        <begin position="547"/>
        <end position="627"/>
    </location>
</feature>
<dbReference type="HOGENOM" id="CLU_001103_14_2_4"/>
<dbReference type="SMART" id="SM00341">
    <property type="entry name" value="HRDC"/>
    <property type="match status" value="3"/>
</dbReference>
<dbReference type="FunFam" id="3.40.50.300:FF:001389">
    <property type="entry name" value="ATP-dependent DNA helicase RecQ"/>
    <property type="match status" value="1"/>
</dbReference>
<evidence type="ECO:0000256" key="2">
    <source>
        <dbReference type="ARBA" id="ARBA00001947"/>
    </source>
</evidence>
<dbReference type="PANTHER" id="PTHR13710:SF105">
    <property type="entry name" value="ATP-DEPENDENT DNA HELICASE Q1"/>
    <property type="match status" value="1"/>
</dbReference>
<keyword evidence="9" id="KW-0862">Zinc</keyword>
<dbReference type="InterPro" id="IPR014001">
    <property type="entry name" value="Helicase_ATP-bd"/>
</dbReference>
<reference evidence="20 21" key="1">
    <citation type="submission" date="2011-04" db="EMBL/GenBank/DDBJ databases">
        <authorList>
            <person name="Muzny D."/>
            <person name="Qin X."/>
            <person name="Deng J."/>
            <person name="Jiang H."/>
            <person name="Liu Y."/>
            <person name="Qu J."/>
            <person name="Song X.-Z."/>
            <person name="Zhang L."/>
            <person name="Thornton R."/>
            <person name="Coyle M."/>
            <person name="Francisco L."/>
            <person name="Jackson L."/>
            <person name="Javaid M."/>
            <person name="Korchina V."/>
            <person name="Kovar C."/>
            <person name="Mata R."/>
            <person name="Mathew T."/>
            <person name="Ngo R."/>
            <person name="Nguyen L."/>
            <person name="Nguyen N."/>
            <person name="Okwuonu G."/>
            <person name="Ongeri F."/>
            <person name="Pham C."/>
            <person name="Simmons D."/>
            <person name="Wilczek-Boney K."/>
            <person name="Hale W."/>
            <person name="Jakkamsetti A."/>
            <person name="Pham P."/>
            <person name="Ruth R."/>
            <person name="San Lucas F."/>
            <person name="Warren J."/>
            <person name="Zhang J."/>
            <person name="Zhao Z."/>
            <person name="Zhou C."/>
            <person name="Zhu D."/>
            <person name="Lee S."/>
            <person name="Bess C."/>
            <person name="Blankenburg K."/>
            <person name="Forbes L."/>
            <person name="Fu Q."/>
            <person name="Gubbala S."/>
            <person name="Hirani K."/>
            <person name="Jayaseelan J.C."/>
            <person name="Lara F."/>
            <person name="Munidasa M."/>
            <person name="Palculict T."/>
            <person name="Patil S."/>
            <person name="Pu L.-L."/>
            <person name="Saada N."/>
            <person name="Tang L."/>
            <person name="Weissenberger G."/>
            <person name="Zhu Y."/>
            <person name="Hemphill L."/>
            <person name="Shang Y."/>
            <person name="Youmans B."/>
            <person name="Ayvaz T."/>
            <person name="Ross M."/>
            <person name="Santibanez J."/>
            <person name="Aqrawi P."/>
            <person name="Gross S."/>
            <person name="Joshi V."/>
            <person name="Fowler G."/>
            <person name="Nazareth L."/>
            <person name="Reid J."/>
            <person name="Worley K."/>
            <person name="Petrosino J."/>
            <person name="Highlander S."/>
            <person name="Gibbs R."/>
        </authorList>
    </citation>
    <scope>NUCLEOTIDE SEQUENCE [LARGE SCALE GENOMIC DNA]</scope>
    <source>
        <strain evidence="20 21">ATCC 23330</strain>
    </source>
</reference>
<evidence type="ECO:0000256" key="4">
    <source>
        <dbReference type="ARBA" id="ARBA00022723"/>
    </source>
</evidence>
<evidence type="ECO:0000256" key="10">
    <source>
        <dbReference type="ARBA" id="ARBA00022840"/>
    </source>
</evidence>
<evidence type="ECO:0000256" key="3">
    <source>
        <dbReference type="ARBA" id="ARBA00005446"/>
    </source>
</evidence>
<proteinExistence type="inferred from homology"/>
<evidence type="ECO:0000256" key="8">
    <source>
        <dbReference type="ARBA" id="ARBA00022806"/>
    </source>
</evidence>
<feature type="domain" description="HRDC" evidence="17">
    <location>
        <begin position="743"/>
        <end position="819"/>
    </location>
</feature>
<evidence type="ECO:0000256" key="9">
    <source>
        <dbReference type="ARBA" id="ARBA00022833"/>
    </source>
</evidence>
<feature type="domain" description="Helicase ATP-binding" evidence="18">
    <location>
        <begin position="49"/>
        <end position="217"/>
    </location>
</feature>
<dbReference type="InterPro" id="IPR027417">
    <property type="entry name" value="P-loop_NTPase"/>
</dbReference>
<comment type="similarity">
    <text evidence="3">Belongs to the helicase family. RecQ subfamily.</text>
</comment>
<dbReference type="GO" id="GO:0009432">
    <property type="term" value="P:SOS response"/>
    <property type="evidence" value="ECO:0007669"/>
    <property type="project" value="UniProtKB-UniRule"/>
</dbReference>
<dbReference type="GO" id="GO:0005524">
    <property type="term" value="F:ATP binding"/>
    <property type="evidence" value="ECO:0007669"/>
    <property type="project" value="UniProtKB-KW"/>
</dbReference>
<dbReference type="GO" id="GO:0006260">
    <property type="term" value="P:DNA replication"/>
    <property type="evidence" value="ECO:0007669"/>
    <property type="project" value="InterPro"/>
</dbReference>
<dbReference type="Pfam" id="PF00570">
    <property type="entry name" value="HRDC"/>
    <property type="match status" value="3"/>
</dbReference>
<feature type="domain" description="HRDC" evidence="17">
    <location>
        <begin position="662"/>
        <end position="742"/>
    </location>
</feature>
<comment type="cofactor">
    <cofactor evidence="1">
        <name>Mg(2+)</name>
        <dbReference type="ChEBI" id="CHEBI:18420"/>
    </cofactor>
</comment>
<evidence type="ECO:0000256" key="16">
    <source>
        <dbReference type="NCBIfam" id="TIGR01389"/>
    </source>
</evidence>
<comment type="catalytic activity">
    <reaction evidence="15">
        <text>Couples ATP hydrolysis with the unwinding of duplex DNA by translocating in the 3'-5' direction.</text>
        <dbReference type="EC" id="5.6.2.4"/>
    </reaction>
</comment>
<keyword evidence="7 20" id="KW-0378">Hydrolase</keyword>
<dbReference type="GO" id="GO:0006281">
    <property type="term" value="P:DNA repair"/>
    <property type="evidence" value="ECO:0007669"/>
    <property type="project" value="UniProtKB-KW"/>
</dbReference>
<evidence type="ECO:0000256" key="13">
    <source>
        <dbReference type="ARBA" id="ARBA00023204"/>
    </source>
</evidence>
<comment type="cofactor">
    <cofactor evidence="2">
        <name>Zn(2+)</name>
        <dbReference type="ChEBI" id="CHEBI:29105"/>
    </cofactor>
</comment>
<dbReference type="GO" id="GO:0046872">
    <property type="term" value="F:metal ion binding"/>
    <property type="evidence" value="ECO:0007669"/>
    <property type="project" value="UniProtKB-KW"/>
</dbReference>
<dbReference type="PANTHER" id="PTHR13710">
    <property type="entry name" value="DNA HELICASE RECQ FAMILY MEMBER"/>
    <property type="match status" value="1"/>
</dbReference>
<evidence type="ECO:0000259" key="17">
    <source>
        <dbReference type="PROSITE" id="PS50967"/>
    </source>
</evidence>
<evidence type="ECO:0000313" key="20">
    <source>
        <dbReference type="EMBL" id="EGK07666.1"/>
    </source>
</evidence>
<dbReference type="InterPro" id="IPR018982">
    <property type="entry name" value="RQC_domain"/>
</dbReference>
<evidence type="ECO:0000256" key="11">
    <source>
        <dbReference type="ARBA" id="ARBA00023125"/>
    </source>
</evidence>
<dbReference type="SUPFAM" id="SSF52540">
    <property type="entry name" value="P-loop containing nucleoside triphosphate hydrolases"/>
    <property type="match status" value="2"/>
</dbReference>
<evidence type="ECO:0000256" key="14">
    <source>
        <dbReference type="ARBA" id="ARBA00023235"/>
    </source>
</evidence>
<dbReference type="GO" id="GO:0043138">
    <property type="term" value="F:3'-5' DNA helicase activity"/>
    <property type="evidence" value="ECO:0007669"/>
    <property type="project" value="UniProtKB-EC"/>
</dbReference>
<dbReference type="GO" id="GO:0005737">
    <property type="term" value="C:cytoplasm"/>
    <property type="evidence" value="ECO:0007669"/>
    <property type="project" value="TreeGrafter"/>
</dbReference>
<dbReference type="CDD" id="cd17920">
    <property type="entry name" value="DEXHc_RecQ"/>
    <property type="match status" value="1"/>
</dbReference>
<dbReference type="SMART" id="SM00956">
    <property type="entry name" value="RQC"/>
    <property type="match status" value="1"/>
</dbReference>
<dbReference type="GO" id="GO:0009378">
    <property type="term" value="F:four-way junction helicase activity"/>
    <property type="evidence" value="ECO:0007669"/>
    <property type="project" value="TreeGrafter"/>
</dbReference>